<dbReference type="Pfam" id="PF01614">
    <property type="entry name" value="IclR_C"/>
    <property type="match status" value="1"/>
</dbReference>
<dbReference type="RefSeq" id="WP_142636656.1">
    <property type="nucleotide sequence ID" value="NZ_FXTE01000004.1"/>
</dbReference>
<evidence type="ECO:0000256" key="3">
    <source>
        <dbReference type="ARBA" id="ARBA00023163"/>
    </source>
</evidence>
<sequence>METQKRPRGRPKSLFKESSAGTMQSLDRALSVLTTVASLERAALSDLAREVDVPTATTHRILVTLQKHGFVAFDEERQEWMIGIETYRTGASFLRRNGVIEIGRPILRRLMQDSGETANLAVPDGAEVVFVGQVETANPIRAFFPPGARTPMYASGTGKAILAALNEAALIKALGTLDTKVFTPQTLVHGDGLQSDLNQTRARGWSHDREERYEGMSCIGAAIFNDRGEPCAGISVSGPTARFSTERAPELGRLVQAAAQEVTLLSGGRLPARDAGDAGL</sequence>
<evidence type="ECO:0000256" key="1">
    <source>
        <dbReference type="ARBA" id="ARBA00023015"/>
    </source>
</evidence>
<evidence type="ECO:0000259" key="4">
    <source>
        <dbReference type="PROSITE" id="PS51077"/>
    </source>
</evidence>
<keyword evidence="2" id="KW-0238">DNA-binding</keyword>
<dbReference type="PANTHER" id="PTHR30136">
    <property type="entry name" value="HELIX-TURN-HELIX TRANSCRIPTIONAL REGULATOR, ICLR FAMILY"/>
    <property type="match status" value="1"/>
</dbReference>
<evidence type="ECO:0000256" key="2">
    <source>
        <dbReference type="ARBA" id="ARBA00023125"/>
    </source>
</evidence>
<dbReference type="SUPFAM" id="SSF55781">
    <property type="entry name" value="GAF domain-like"/>
    <property type="match status" value="1"/>
</dbReference>
<dbReference type="OrthoDB" id="9807558at2"/>
<dbReference type="Gene3D" id="1.10.10.10">
    <property type="entry name" value="Winged helix-like DNA-binding domain superfamily/Winged helix DNA-binding domain"/>
    <property type="match status" value="1"/>
</dbReference>
<dbReference type="GO" id="GO:0045892">
    <property type="term" value="P:negative regulation of DNA-templated transcription"/>
    <property type="evidence" value="ECO:0007669"/>
    <property type="project" value="TreeGrafter"/>
</dbReference>
<keyword evidence="7" id="KW-1185">Reference proteome</keyword>
<feature type="domain" description="HTH iclR-type" evidence="4">
    <location>
        <begin position="23"/>
        <end position="84"/>
    </location>
</feature>
<name>A0A521D0S2_9RHOB</name>
<dbReference type="GO" id="GO:0003700">
    <property type="term" value="F:DNA-binding transcription factor activity"/>
    <property type="evidence" value="ECO:0007669"/>
    <property type="project" value="TreeGrafter"/>
</dbReference>
<dbReference type="InterPro" id="IPR029016">
    <property type="entry name" value="GAF-like_dom_sf"/>
</dbReference>
<keyword evidence="1" id="KW-0805">Transcription regulation</keyword>
<keyword evidence="3" id="KW-0804">Transcription</keyword>
<reference evidence="6 7" key="1">
    <citation type="submission" date="2017-05" db="EMBL/GenBank/DDBJ databases">
        <authorList>
            <person name="Varghese N."/>
            <person name="Submissions S."/>
        </authorList>
    </citation>
    <scope>NUCLEOTIDE SEQUENCE [LARGE SCALE GENOMIC DNA]</scope>
    <source>
        <strain evidence="6 7">DSM 28009</strain>
    </source>
</reference>
<dbReference type="Pfam" id="PF09339">
    <property type="entry name" value="HTH_IclR"/>
    <property type="match status" value="1"/>
</dbReference>
<proteinExistence type="predicted"/>
<gene>
    <name evidence="6" type="ORF">SAMN06265380_104106</name>
</gene>
<dbReference type="InterPro" id="IPR050707">
    <property type="entry name" value="HTH_MetabolicPath_Reg"/>
</dbReference>
<dbReference type="PROSITE" id="PS51077">
    <property type="entry name" value="HTH_ICLR"/>
    <property type="match status" value="1"/>
</dbReference>
<dbReference type="InterPro" id="IPR014757">
    <property type="entry name" value="Tscrpt_reg_IclR_C"/>
</dbReference>
<dbReference type="GO" id="GO:0003677">
    <property type="term" value="F:DNA binding"/>
    <property type="evidence" value="ECO:0007669"/>
    <property type="project" value="UniProtKB-KW"/>
</dbReference>
<dbReference type="PROSITE" id="PS51078">
    <property type="entry name" value="ICLR_ED"/>
    <property type="match status" value="1"/>
</dbReference>
<evidence type="ECO:0000313" key="6">
    <source>
        <dbReference type="EMBL" id="SMO65286.1"/>
    </source>
</evidence>
<dbReference type="InterPro" id="IPR036388">
    <property type="entry name" value="WH-like_DNA-bd_sf"/>
</dbReference>
<dbReference type="AlphaFoldDB" id="A0A521D0S2"/>
<organism evidence="6 7">
    <name type="scientific">Ruegeria faecimaris</name>
    <dbReference type="NCBI Taxonomy" id="686389"/>
    <lineage>
        <taxon>Bacteria</taxon>
        <taxon>Pseudomonadati</taxon>
        <taxon>Pseudomonadota</taxon>
        <taxon>Alphaproteobacteria</taxon>
        <taxon>Rhodobacterales</taxon>
        <taxon>Roseobacteraceae</taxon>
        <taxon>Ruegeria</taxon>
    </lineage>
</organism>
<dbReference type="Gene3D" id="3.30.450.40">
    <property type="match status" value="1"/>
</dbReference>
<dbReference type="SMART" id="SM00346">
    <property type="entry name" value="HTH_ICLR"/>
    <property type="match status" value="1"/>
</dbReference>
<protein>
    <submittedName>
        <fullName evidence="6">Transcriptional regulator, IclR family</fullName>
    </submittedName>
</protein>
<dbReference type="EMBL" id="FXTE01000004">
    <property type="protein sequence ID" value="SMO65286.1"/>
    <property type="molecule type" value="Genomic_DNA"/>
</dbReference>
<dbReference type="InterPro" id="IPR036390">
    <property type="entry name" value="WH_DNA-bd_sf"/>
</dbReference>
<evidence type="ECO:0000313" key="7">
    <source>
        <dbReference type="Proteomes" id="UP000319555"/>
    </source>
</evidence>
<dbReference type="InterPro" id="IPR005471">
    <property type="entry name" value="Tscrpt_reg_IclR_N"/>
</dbReference>
<accession>A0A521D0S2</accession>
<feature type="domain" description="IclR-ED" evidence="5">
    <location>
        <begin position="85"/>
        <end position="268"/>
    </location>
</feature>
<evidence type="ECO:0000259" key="5">
    <source>
        <dbReference type="PROSITE" id="PS51078"/>
    </source>
</evidence>
<dbReference type="Proteomes" id="UP000319555">
    <property type="component" value="Unassembled WGS sequence"/>
</dbReference>
<dbReference type="SUPFAM" id="SSF46785">
    <property type="entry name" value="Winged helix' DNA-binding domain"/>
    <property type="match status" value="1"/>
</dbReference>
<dbReference type="PANTHER" id="PTHR30136:SF24">
    <property type="entry name" value="HTH-TYPE TRANSCRIPTIONAL REPRESSOR ALLR"/>
    <property type="match status" value="1"/>
</dbReference>